<dbReference type="PANTHER" id="PTHR43711">
    <property type="entry name" value="TWO-COMPONENT HISTIDINE KINASE"/>
    <property type="match status" value="1"/>
</dbReference>
<dbReference type="Pfam" id="PF02518">
    <property type="entry name" value="HATPase_c"/>
    <property type="match status" value="1"/>
</dbReference>
<dbReference type="EMBL" id="JBHTEK010000001">
    <property type="protein sequence ID" value="MFC7668907.1"/>
    <property type="molecule type" value="Genomic_DNA"/>
</dbReference>
<keyword evidence="8" id="KW-1185">Reference proteome</keyword>
<dbReference type="Gene3D" id="3.30.565.10">
    <property type="entry name" value="Histidine kinase-like ATPase, C-terminal domain"/>
    <property type="match status" value="1"/>
</dbReference>
<dbReference type="SMART" id="SM00387">
    <property type="entry name" value="HATPase_c"/>
    <property type="match status" value="1"/>
</dbReference>
<name>A0ABW2U7V3_9BACT</name>
<comment type="catalytic activity">
    <reaction evidence="1">
        <text>ATP + protein L-histidine = ADP + protein N-phospho-L-histidine.</text>
        <dbReference type="EC" id="2.7.13.3"/>
    </reaction>
</comment>
<dbReference type="InterPro" id="IPR003594">
    <property type="entry name" value="HATPase_dom"/>
</dbReference>
<feature type="domain" description="Histidine kinase" evidence="6">
    <location>
        <begin position="1"/>
        <end position="181"/>
    </location>
</feature>
<dbReference type="InterPro" id="IPR050736">
    <property type="entry name" value="Sensor_HK_Regulatory"/>
</dbReference>
<dbReference type="EC" id="2.7.13.3" evidence="2"/>
<dbReference type="InterPro" id="IPR036890">
    <property type="entry name" value="HATPase_C_sf"/>
</dbReference>
<dbReference type="InterPro" id="IPR004358">
    <property type="entry name" value="Sig_transdc_His_kin-like_C"/>
</dbReference>
<evidence type="ECO:0000256" key="4">
    <source>
        <dbReference type="ARBA" id="ARBA00022777"/>
    </source>
</evidence>
<dbReference type="PRINTS" id="PR00344">
    <property type="entry name" value="BCTRLSENSOR"/>
</dbReference>
<evidence type="ECO:0000313" key="7">
    <source>
        <dbReference type="EMBL" id="MFC7668907.1"/>
    </source>
</evidence>
<evidence type="ECO:0000256" key="2">
    <source>
        <dbReference type="ARBA" id="ARBA00012438"/>
    </source>
</evidence>
<organism evidence="7 8">
    <name type="scientific">Hymenobacter humi</name>
    <dbReference type="NCBI Taxonomy" id="1411620"/>
    <lineage>
        <taxon>Bacteria</taxon>
        <taxon>Pseudomonadati</taxon>
        <taxon>Bacteroidota</taxon>
        <taxon>Cytophagia</taxon>
        <taxon>Cytophagales</taxon>
        <taxon>Hymenobacteraceae</taxon>
        <taxon>Hymenobacter</taxon>
    </lineage>
</organism>
<evidence type="ECO:0000256" key="5">
    <source>
        <dbReference type="ARBA" id="ARBA00023012"/>
    </source>
</evidence>
<keyword evidence="3" id="KW-0808">Transferase</keyword>
<dbReference type="PROSITE" id="PS50109">
    <property type="entry name" value="HIS_KIN"/>
    <property type="match status" value="1"/>
</dbReference>
<evidence type="ECO:0000256" key="3">
    <source>
        <dbReference type="ARBA" id="ARBA00022679"/>
    </source>
</evidence>
<evidence type="ECO:0000313" key="8">
    <source>
        <dbReference type="Proteomes" id="UP001596513"/>
    </source>
</evidence>
<evidence type="ECO:0000259" key="6">
    <source>
        <dbReference type="PROSITE" id="PS50109"/>
    </source>
</evidence>
<reference evidence="8" key="1">
    <citation type="journal article" date="2019" name="Int. J. Syst. Evol. Microbiol.">
        <title>The Global Catalogue of Microorganisms (GCM) 10K type strain sequencing project: providing services to taxonomists for standard genome sequencing and annotation.</title>
        <authorList>
            <consortium name="The Broad Institute Genomics Platform"/>
            <consortium name="The Broad Institute Genome Sequencing Center for Infectious Disease"/>
            <person name="Wu L."/>
            <person name="Ma J."/>
        </authorList>
    </citation>
    <scope>NUCLEOTIDE SEQUENCE [LARGE SCALE GENOMIC DNA]</scope>
    <source>
        <strain evidence="8">JCM 19635</strain>
    </source>
</reference>
<dbReference type="PANTHER" id="PTHR43711:SF1">
    <property type="entry name" value="HISTIDINE KINASE 1"/>
    <property type="match status" value="1"/>
</dbReference>
<gene>
    <name evidence="7" type="ORF">ACFQT0_17220</name>
</gene>
<keyword evidence="5" id="KW-0902">Two-component regulatory system</keyword>
<dbReference type="InterPro" id="IPR005467">
    <property type="entry name" value="His_kinase_dom"/>
</dbReference>
<keyword evidence="4 7" id="KW-0418">Kinase</keyword>
<protein>
    <recommendedName>
        <fullName evidence="2">histidine kinase</fullName>
        <ecNumber evidence="2">2.7.13.3</ecNumber>
    </recommendedName>
</protein>
<dbReference type="RefSeq" id="WP_380206060.1">
    <property type="nucleotide sequence ID" value="NZ_JBHTEK010000001.1"/>
</dbReference>
<dbReference type="Proteomes" id="UP001596513">
    <property type="component" value="Unassembled WGS sequence"/>
</dbReference>
<accession>A0ABW2U7V3</accession>
<dbReference type="SUPFAM" id="SSF55874">
    <property type="entry name" value="ATPase domain of HSP90 chaperone/DNA topoisomerase II/histidine kinase"/>
    <property type="match status" value="1"/>
</dbReference>
<proteinExistence type="predicted"/>
<comment type="caution">
    <text evidence="7">The sequence shown here is derived from an EMBL/GenBank/DDBJ whole genome shotgun (WGS) entry which is preliminary data.</text>
</comment>
<evidence type="ECO:0000256" key="1">
    <source>
        <dbReference type="ARBA" id="ARBA00000085"/>
    </source>
</evidence>
<sequence>MLDLEKFESGQATLERTPVPVADLLNEAVDAVGQLLRDKNIELEISVPPDLPALPADRDRLMQVLVNLLSNSIKACRADGSGRISLAVTCAEPPLRAAPHSHAQVITLIIADNGKGIALGDQHHIFEKFFQARNQTTRKPEGTGLGLAITKKIIDLHYGRLWVESQPGQGATFFVELPLVSTPELVS</sequence>
<dbReference type="GO" id="GO:0016301">
    <property type="term" value="F:kinase activity"/>
    <property type="evidence" value="ECO:0007669"/>
    <property type="project" value="UniProtKB-KW"/>
</dbReference>